<dbReference type="PROSITE" id="PS00874">
    <property type="entry name" value="T2SP_F"/>
    <property type="match status" value="1"/>
</dbReference>
<name>A0A1J0GJF9_9CLOT</name>
<proteinExistence type="inferred from homology"/>
<dbReference type="RefSeq" id="WP_151553351.1">
    <property type="nucleotide sequence ID" value="NZ_CP015756.1"/>
</dbReference>
<dbReference type="Pfam" id="PF00482">
    <property type="entry name" value="T2SSF"/>
    <property type="match status" value="2"/>
</dbReference>
<dbReference type="AlphaFoldDB" id="A0A1J0GJF9"/>
<keyword evidence="7 10" id="KW-1133">Transmembrane helix</keyword>
<evidence type="ECO:0000256" key="4">
    <source>
        <dbReference type="ARBA" id="ARBA00022475"/>
    </source>
</evidence>
<evidence type="ECO:0000256" key="8">
    <source>
        <dbReference type="ARBA" id="ARBA00023136"/>
    </source>
</evidence>
<dbReference type="InterPro" id="IPR003004">
    <property type="entry name" value="GspF/PilC"/>
</dbReference>
<dbReference type="KEGG" id="ceu:A7L45_16145"/>
<evidence type="ECO:0000313" key="13">
    <source>
        <dbReference type="Proteomes" id="UP000182569"/>
    </source>
</evidence>
<dbReference type="InterPro" id="IPR042094">
    <property type="entry name" value="T2SS_GspF_sf"/>
</dbReference>
<dbReference type="Gene3D" id="1.20.81.30">
    <property type="entry name" value="Type II secretion system (T2SS), domain F"/>
    <property type="match status" value="2"/>
</dbReference>
<keyword evidence="3 9" id="KW-0813">Transport</keyword>
<dbReference type="STRING" id="1552.A7L45_16145"/>
<evidence type="ECO:0000256" key="6">
    <source>
        <dbReference type="ARBA" id="ARBA00022692"/>
    </source>
</evidence>
<keyword evidence="6 9" id="KW-0812">Transmembrane</keyword>
<feature type="transmembrane region" description="Helical" evidence="10">
    <location>
        <begin position="222"/>
        <end position="240"/>
    </location>
</feature>
<dbReference type="GO" id="GO:0005886">
    <property type="term" value="C:plasma membrane"/>
    <property type="evidence" value="ECO:0007669"/>
    <property type="project" value="UniProtKB-SubCell"/>
</dbReference>
<keyword evidence="4" id="KW-1003">Cell membrane</keyword>
<reference evidence="13" key="1">
    <citation type="journal article" date="2016" name="Front. Microbiol.">
        <title>Complete Genome Sequence of Clostridium estertheticum DSM 8809, a Microbe Identified in Spoiled Vacuum Packed Beef.</title>
        <authorList>
            <person name="Yu Z."/>
            <person name="Gunn L."/>
            <person name="Brennan E."/>
            <person name="Reid R."/>
            <person name="Wall P.G."/>
            <person name="Gaora O.P."/>
            <person name="Hurley D."/>
            <person name="Bolton D."/>
            <person name="Fanning S."/>
        </authorList>
    </citation>
    <scope>NUCLEOTIDE SEQUENCE [LARGE SCALE GENOMIC DNA]</scope>
    <source>
        <strain evidence="13">DSM 8809</strain>
    </source>
</reference>
<evidence type="ECO:0000256" key="5">
    <source>
        <dbReference type="ARBA" id="ARBA00022519"/>
    </source>
</evidence>
<protein>
    <submittedName>
        <fullName evidence="12">Type II secretion system protein F</fullName>
    </submittedName>
</protein>
<evidence type="ECO:0000256" key="3">
    <source>
        <dbReference type="ARBA" id="ARBA00022448"/>
    </source>
</evidence>
<feature type="transmembrane region" description="Helical" evidence="10">
    <location>
        <begin position="374"/>
        <end position="395"/>
    </location>
</feature>
<evidence type="ECO:0000256" key="1">
    <source>
        <dbReference type="ARBA" id="ARBA00004429"/>
    </source>
</evidence>
<keyword evidence="5" id="KW-0997">Cell inner membrane</keyword>
<keyword evidence="13" id="KW-1185">Reference proteome</keyword>
<comment type="subcellular location">
    <subcellularLocation>
        <location evidence="1">Cell inner membrane</location>
        <topology evidence="1">Multi-pass membrane protein</topology>
    </subcellularLocation>
    <subcellularLocation>
        <location evidence="9">Cell membrane</location>
        <topology evidence="9">Multi-pass membrane protein</topology>
    </subcellularLocation>
</comment>
<accession>A0A1J0GJF9</accession>
<dbReference type="InterPro" id="IPR001992">
    <property type="entry name" value="T2SS_GspF/T4SS_PilC_CS"/>
</dbReference>
<dbReference type="EMBL" id="CP015756">
    <property type="protein sequence ID" value="APC41500.1"/>
    <property type="molecule type" value="Genomic_DNA"/>
</dbReference>
<evidence type="ECO:0000259" key="11">
    <source>
        <dbReference type="Pfam" id="PF00482"/>
    </source>
</evidence>
<dbReference type="OrthoDB" id="9805682at2"/>
<dbReference type="FunFam" id="1.20.81.30:FF:000001">
    <property type="entry name" value="Type II secretion system protein F"/>
    <property type="match status" value="2"/>
</dbReference>
<feature type="domain" description="Type II secretion system protein GspF" evidence="11">
    <location>
        <begin position="68"/>
        <end position="191"/>
    </location>
</feature>
<dbReference type="GO" id="GO:0015628">
    <property type="term" value="P:protein secretion by the type II secretion system"/>
    <property type="evidence" value="ECO:0007669"/>
    <property type="project" value="TreeGrafter"/>
</dbReference>
<organism evidence="12 13">
    <name type="scientific">Clostridium estertheticum subsp. estertheticum</name>
    <dbReference type="NCBI Taxonomy" id="1552"/>
    <lineage>
        <taxon>Bacteria</taxon>
        <taxon>Bacillati</taxon>
        <taxon>Bacillota</taxon>
        <taxon>Clostridia</taxon>
        <taxon>Eubacteriales</taxon>
        <taxon>Clostridiaceae</taxon>
        <taxon>Clostridium</taxon>
    </lineage>
</organism>
<sequence>MPTYKYKVMDHKGQKIEAVFKANSRNEVLAMIEDNNYYPIEIKEVLEREQKDLFESFEKVKTKDLYIFCRQFYTMINAGANIANALDVLKKQTENKKLKKSLYEVHDDLQKGVALSDSLSKHKDVFPDLLINMINTGEVSGNLDTIMNRMASHFEKENKINNQLKSAMVYPMVLGALSVVIVIFLLTFIMPTFTGMFTSSGVALPAPTRIIMEISQFVQTKWYILIAVIGGAIYGMKSYVKTPQGRLSIDGLKLKLPIIKDITEKAIVSRFTRTLSTVIASGVPLVQALEVVQKVVGNKVAENALEKIKEKVVRGVSLAEALGVEVIFPEMLHSMIKIGEESGSLDDILDKTANFYDEELETSLKKMTTMIEPLMIIVMGVIIGFIVIAMMLPIFDMTKTVQ</sequence>
<evidence type="ECO:0000256" key="10">
    <source>
        <dbReference type="SAM" id="Phobius"/>
    </source>
</evidence>
<feature type="transmembrane region" description="Helical" evidence="10">
    <location>
        <begin position="169"/>
        <end position="190"/>
    </location>
</feature>
<evidence type="ECO:0000313" key="12">
    <source>
        <dbReference type="EMBL" id="APC41500.1"/>
    </source>
</evidence>
<evidence type="ECO:0000256" key="9">
    <source>
        <dbReference type="RuleBase" id="RU003923"/>
    </source>
</evidence>
<dbReference type="InterPro" id="IPR018076">
    <property type="entry name" value="T2SS_GspF_dom"/>
</dbReference>
<feature type="domain" description="Type II secretion system protein GspF" evidence="11">
    <location>
        <begin position="271"/>
        <end position="393"/>
    </location>
</feature>
<gene>
    <name evidence="12" type="ORF">A7L45_16145</name>
</gene>
<evidence type="ECO:0000256" key="7">
    <source>
        <dbReference type="ARBA" id="ARBA00022989"/>
    </source>
</evidence>
<keyword evidence="8 10" id="KW-0472">Membrane</keyword>
<dbReference type="PANTHER" id="PTHR30012">
    <property type="entry name" value="GENERAL SECRETION PATHWAY PROTEIN"/>
    <property type="match status" value="1"/>
</dbReference>
<dbReference type="PRINTS" id="PR00812">
    <property type="entry name" value="BCTERIALGSPF"/>
</dbReference>
<dbReference type="PANTHER" id="PTHR30012:SF0">
    <property type="entry name" value="TYPE II SECRETION SYSTEM PROTEIN F-RELATED"/>
    <property type="match status" value="1"/>
</dbReference>
<comment type="similarity">
    <text evidence="2 9">Belongs to the GSP F family.</text>
</comment>
<dbReference type="Proteomes" id="UP000182569">
    <property type="component" value="Chromosome"/>
</dbReference>
<evidence type="ECO:0000256" key="2">
    <source>
        <dbReference type="ARBA" id="ARBA00005745"/>
    </source>
</evidence>